<gene>
    <name evidence="1" type="ORF">Q5H94_05725</name>
</gene>
<sequence>MVEGSPVAGVSLAAGPTLAEEAKAVCRCMNIPARHCTGYRGDKGLPTLVGDMDFSACSEAYLGGRSYVFDTRHNYPRKCCTLMARGRDAIDVALTNRSGPAQLTRSDLHQ</sequence>
<reference evidence="1" key="1">
    <citation type="submission" date="2023-07" db="EMBL/GenBank/DDBJ databases">
        <authorList>
            <person name="Kim M.K."/>
        </authorList>
    </citation>
    <scope>NUCLEOTIDE SEQUENCE</scope>
    <source>
        <strain evidence="1">CA1-15</strain>
    </source>
</reference>
<name>A0ABT8ZX63_9SPHN</name>
<keyword evidence="2" id="KW-1185">Reference proteome</keyword>
<accession>A0ABT8ZX63</accession>
<comment type="caution">
    <text evidence="1">The sequence shown here is derived from an EMBL/GenBank/DDBJ whole genome shotgun (WGS) entry which is preliminary data.</text>
</comment>
<dbReference type="Gene3D" id="3.10.620.30">
    <property type="match status" value="1"/>
</dbReference>
<dbReference type="Proteomes" id="UP001176468">
    <property type="component" value="Unassembled WGS sequence"/>
</dbReference>
<dbReference type="InterPro" id="IPR038765">
    <property type="entry name" value="Papain-like_cys_pep_sf"/>
</dbReference>
<dbReference type="SUPFAM" id="SSF54001">
    <property type="entry name" value="Cysteine proteinases"/>
    <property type="match status" value="1"/>
</dbReference>
<protein>
    <submittedName>
        <fullName evidence="1">Transglutaminase family protein</fullName>
    </submittedName>
</protein>
<proteinExistence type="predicted"/>
<organism evidence="1 2">
    <name type="scientific">Sphingomonas immobilis</name>
    <dbReference type="NCBI Taxonomy" id="3063997"/>
    <lineage>
        <taxon>Bacteria</taxon>
        <taxon>Pseudomonadati</taxon>
        <taxon>Pseudomonadota</taxon>
        <taxon>Alphaproteobacteria</taxon>
        <taxon>Sphingomonadales</taxon>
        <taxon>Sphingomonadaceae</taxon>
        <taxon>Sphingomonas</taxon>
    </lineage>
</organism>
<dbReference type="EMBL" id="JAUQSZ010000003">
    <property type="protein sequence ID" value="MDO7841817.1"/>
    <property type="molecule type" value="Genomic_DNA"/>
</dbReference>
<evidence type="ECO:0000313" key="2">
    <source>
        <dbReference type="Proteomes" id="UP001176468"/>
    </source>
</evidence>
<evidence type="ECO:0000313" key="1">
    <source>
        <dbReference type="EMBL" id="MDO7841817.1"/>
    </source>
</evidence>